<comment type="caution">
    <text evidence="1">The sequence shown here is derived from an EMBL/GenBank/DDBJ whole genome shotgun (WGS) entry which is preliminary data.</text>
</comment>
<dbReference type="AlphaFoldDB" id="A0A401QDL7"/>
<sequence>WLRKMFRKNPFSQSTCRGSWLFKRYFPPFWARSATR</sequence>
<reference evidence="1 2" key="1">
    <citation type="journal article" date="2018" name="Nat. Ecol. Evol.">
        <title>Shark genomes provide insights into elasmobranch evolution and the origin of vertebrates.</title>
        <authorList>
            <person name="Hara Y"/>
            <person name="Yamaguchi K"/>
            <person name="Onimaru K"/>
            <person name="Kadota M"/>
            <person name="Koyanagi M"/>
            <person name="Keeley SD"/>
            <person name="Tatsumi K"/>
            <person name="Tanaka K"/>
            <person name="Motone F"/>
            <person name="Kageyama Y"/>
            <person name="Nozu R"/>
            <person name="Adachi N"/>
            <person name="Nishimura O"/>
            <person name="Nakagawa R"/>
            <person name="Tanegashima C"/>
            <person name="Kiyatake I"/>
            <person name="Matsumoto R"/>
            <person name="Murakumo K"/>
            <person name="Nishida K"/>
            <person name="Terakita A"/>
            <person name="Kuratani S"/>
            <person name="Sato K"/>
            <person name="Hyodo S Kuraku.S."/>
        </authorList>
    </citation>
    <scope>NUCLEOTIDE SEQUENCE [LARGE SCALE GENOMIC DNA]</scope>
</reference>
<gene>
    <name evidence="1" type="ORF">scyTo_0024274</name>
</gene>
<organism evidence="1 2">
    <name type="scientific">Scyliorhinus torazame</name>
    <name type="common">Cloudy catshark</name>
    <name type="synonym">Catulus torazame</name>
    <dbReference type="NCBI Taxonomy" id="75743"/>
    <lineage>
        <taxon>Eukaryota</taxon>
        <taxon>Metazoa</taxon>
        <taxon>Chordata</taxon>
        <taxon>Craniata</taxon>
        <taxon>Vertebrata</taxon>
        <taxon>Chondrichthyes</taxon>
        <taxon>Elasmobranchii</taxon>
        <taxon>Galeomorphii</taxon>
        <taxon>Galeoidea</taxon>
        <taxon>Carcharhiniformes</taxon>
        <taxon>Scyliorhinidae</taxon>
        <taxon>Scyliorhinus</taxon>
    </lineage>
</organism>
<accession>A0A401QDL7</accession>
<proteinExistence type="predicted"/>
<evidence type="ECO:0000313" key="1">
    <source>
        <dbReference type="EMBL" id="GCB83489.1"/>
    </source>
</evidence>
<keyword evidence="2" id="KW-1185">Reference proteome</keyword>
<dbReference type="EMBL" id="BFAA01042507">
    <property type="protein sequence ID" value="GCB83489.1"/>
    <property type="molecule type" value="Genomic_DNA"/>
</dbReference>
<protein>
    <submittedName>
        <fullName evidence="1">Uncharacterized protein</fullName>
    </submittedName>
</protein>
<evidence type="ECO:0000313" key="2">
    <source>
        <dbReference type="Proteomes" id="UP000288216"/>
    </source>
</evidence>
<name>A0A401QDL7_SCYTO</name>
<feature type="non-terminal residue" evidence="1">
    <location>
        <position position="1"/>
    </location>
</feature>
<dbReference type="Proteomes" id="UP000288216">
    <property type="component" value="Unassembled WGS sequence"/>
</dbReference>